<proteinExistence type="predicted"/>
<dbReference type="SUPFAM" id="SSF48452">
    <property type="entry name" value="TPR-like"/>
    <property type="match status" value="1"/>
</dbReference>
<name>A0A157SKH0_9BORD</name>
<dbReference type="Proteomes" id="UP000076848">
    <property type="component" value="Unassembled WGS sequence"/>
</dbReference>
<dbReference type="Gene3D" id="1.25.40.10">
    <property type="entry name" value="Tetratricopeptide repeat domain"/>
    <property type="match status" value="1"/>
</dbReference>
<evidence type="ECO:0000256" key="1">
    <source>
        <dbReference type="SAM" id="SignalP"/>
    </source>
</evidence>
<protein>
    <submittedName>
        <fullName evidence="2">Tetratricopeptide repeat</fullName>
    </submittedName>
</protein>
<dbReference type="InterPro" id="IPR011990">
    <property type="entry name" value="TPR-like_helical_dom_sf"/>
</dbReference>
<gene>
    <name evidence="2" type="ORF">SAMEA3906486_03276</name>
</gene>
<sequence>MPTLLKAHAGALLLCLAACAQAAEPAADPPQAEIAALKRGFAALEARKPDAAVDTFRGLSTSANPDMAALALEGMGHAYRQKLDFAKTVASFEKSLALPTTMPRDLPALHQHIGMAAVLAGQYGNAVEHLSRWKTSWEAHEPSSAYEHAPSVLVYLAVALAEQRQYPQALKAIAQSQALKPSPGASTIQAAIDAAAKSGKARPGAIAGWLKPSP</sequence>
<keyword evidence="3" id="KW-1185">Reference proteome</keyword>
<dbReference type="STRING" id="288768.SAMEA3906486_03276"/>
<dbReference type="SMART" id="SM00028">
    <property type="entry name" value="TPR"/>
    <property type="match status" value="2"/>
</dbReference>
<dbReference type="InterPro" id="IPR019734">
    <property type="entry name" value="TPR_rpt"/>
</dbReference>
<reference evidence="2 3" key="1">
    <citation type="submission" date="2016-04" db="EMBL/GenBank/DDBJ databases">
        <authorList>
            <consortium name="Pathogen Informatics"/>
        </authorList>
    </citation>
    <scope>NUCLEOTIDE SEQUENCE [LARGE SCALE GENOMIC DNA]</scope>
    <source>
        <strain evidence="2 3">H050680373</strain>
    </source>
</reference>
<dbReference type="OrthoDB" id="8561366at2"/>
<accession>A0A157SKH0</accession>
<keyword evidence="1" id="KW-0732">Signal</keyword>
<dbReference type="AlphaFoldDB" id="A0A157SKH0"/>
<dbReference type="RefSeq" id="WP_066129154.1">
    <property type="nucleotide sequence ID" value="NZ_FKIF01000007.1"/>
</dbReference>
<evidence type="ECO:0000313" key="3">
    <source>
        <dbReference type="Proteomes" id="UP000076848"/>
    </source>
</evidence>
<feature type="signal peptide" evidence="1">
    <location>
        <begin position="1"/>
        <end position="22"/>
    </location>
</feature>
<dbReference type="EMBL" id="FKIF01000007">
    <property type="protein sequence ID" value="SAI70969.1"/>
    <property type="molecule type" value="Genomic_DNA"/>
</dbReference>
<organism evidence="2 3">
    <name type="scientific">Bordetella ansorpii</name>
    <dbReference type="NCBI Taxonomy" id="288768"/>
    <lineage>
        <taxon>Bacteria</taxon>
        <taxon>Pseudomonadati</taxon>
        <taxon>Pseudomonadota</taxon>
        <taxon>Betaproteobacteria</taxon>
        <taxon>Burkholderiales</taxon>
        <taxon>Alcaligenaceae</taxon>
        <taxon>Bordetella</taxon>
    </lineage>
</organism>
<evidence type="ECO:0000313" key="2">
    <source>
        <dbReference type="EMBL" id="SAI70969.1"/>
    </source>
</evidence>
<feature type="chain" id="PRO_5007616373" evidence="1">
    <location>
        <begin position="23"/>
        <end position="214"/>
    </location>
</feature>